<organism evidence="12 13">
    <name type="scientific">Dankookia rubra</name>
    <dbReference type="NCBI Taxonomy" id="1442381"/>
    <lineage>
        <taxon>Bacteria</taxon>
        <taxon>Pseudomonadati</taxon>
        <taxon>Pseudomonadota</taxon>
        <taxon>Alphaproteobacteria</taxon>
        <taxon>Acetobacterales</taxon>
        <taxon>Roseomonadaceae</taxon>
        <taxon>Dankookia</taxon>
    </lineage>
</organism>
<evidence type="ECO:0000256" key="1">
    <source>
        <dbReference type="ARBA" id="ARBA00000085"/>
    </source>
</evidence>
<dbReference type="Gene3D" id="2.10.70.100">
    <property type="match status" value="1"/>
</dbReference>
<feature type="compositionally biased region" description="Pro residues" evidence="7">
    <location>
        <begin position="959"/>
        <end position="968"/>
    </location>
</feature>
<dbReference type="InterPro" id="IPR001789">
    <property type="entry name" value="Sig_transdc_resp-reg_receiver"/>
</dbReference>
<feature type="domain" description="PAC" evidence="11">
    <location>
        <begin position="507"/>
        <end position="560"/>
    </location>
</feature>
<dbReference type="EC" id="2.7.13.3" evidence="2"/>
<dbReference type="PROSITE" id="PS50113">
    <property type="entry name" value="PAC"/>
    <property type="match status" value="3"/>
</dbReference>
<accession>A0A4R5Q9P9</accession>
<evidence type="ECO:0000313" key="13">
    <source>
        <dbReference type="Proteomes" id="UP000295096"/>
    </source>
</evidence>
<dbReference type="SMART" id="SM00086">
    <property type="entry name" value="PAC"/>
    <property type="match status" value="4"/>
</dbReference>
<dbReference type="AlphaFoldDB" id="A0A4R5Q9P9"/>
<feature type="domain" description="PAC" evidence="11">
    <location>
        <begin position="633"/>
        <end position="687"/>
    </location>
</feature>
<dbReference type="PRINTS" id="PR00344">
    <property type="entry name" value="BCTRLSENSOR"/>
</dbReference>
<evidence type="ECO:0000256" key="7">
    <source>
        <dbReference type="SAM" id="MobiDB-lite"/>
    </source>
</evidence>
<evidence type="ECO:0000256" key="6">
    <source>
        <dbReference type="PROSITE-ProRule" id="PRU00169"/>
    </source>
</evidence>
<dbReference type="InterPro" id="IPR005467">
    <property type="entry name" value="His_kinase_dom"/>
</dbReference>
<dbReference type="Gene3D" id="3.30.450.20">
    <property type="entry name" value="PAS domain"/>
    <property type="match status" value="5"/>
</dbReference>
<feature type="domain" description="PAS" evidence="10">
    <location>
        <begin position="561"/>
        <end position="617"/>
    </location>
</feature>
<evidence type="ECO:0000259" key="8">
    <source>
        <dbReference type="PROSITE" id="PS50109"/>
    </source>
</evidence>
<dbReference type="OrthoDB" id="9796100at2"/>
<feature type="domain" description="PAS" evidence="10">
    <location>
        <begin position="178"/>
        <end position="236"/>
    </location>
</feature>
<dbReference type="Pfam" id="PF00072">
    <property type="entry name" value="Response_reg"/>
    <property type="match status" value="1"/>
</dbReference>
<keyword evidence="5" id="KW-0418">Kinase</keyword>
<feature type="domain" description="Histidine kinase" evidence="8">
    <location>
        <begin position="725"/>
        <end position="950"/>
    </location>
</feature>
<dbReference type="SMART" id="SM00387">
    <property type="entry name" value="HATPase_c"/>
    <property type="match status" value="1"/>
</dbReference>
<dbReference type="InterPro" id="IPR013656">
    <property type="entry name" value="PAS_4"/>
</dbReference>
<dbReference type="SMART" id="SM00448">
    <property type="entry name" value="REC"/>
    <property type="match status" value="1"/>
</dbReference>
<comment type="catalytic activity">
    <reaction evidence="1">
        <text>ATP + protein L-histidine = ADP + protein N-phospho-L-histidine.</text>
        <dbReference type="EC" id="2.7.13.3"/>
    </reaction>
</comment>
<gene>
    <name evidence="12" type="ORF">E2C06_25975</name>
</gene>
<evidence type="ECO:0000313" key="12">
    <source>
        <dbReference type="EMBL" id="TDH59732.1"/>
    </source>
</evidence>
<dbReference type="Gene3D" id="3.30.565.10">
    <property type="entry name" value="Histidine kinase-like ATPase, C-terminal domain"/>
    <property type="match status" value="1"/>
</dbReference>
<feature type="domain" description="PAS" evidence="10">
    <location>
        <begin position="430"/>
        <end position="505"/>
    </location>
</feature>
<name>A0A4R5Q9P9_9PROT</name>
<feature type="region of interest" description="Disordered" evidence="7">
    <location>
        <begin position="951"/>
        <end position="970"/>
    </location>
</feature>
<evidence type="ECO:0000259" key="9">
    <source>
        <dbReference type="PROSITE" id="PS50110"/>
    </source>
</evidence>
<dbReference type="InterPro" id="IPR036890">
    <property type="entry name" value="HATPase_C_sf"/>
</dbReference>
<keyword evidence="4" id="KW-0808">Transferase</keyword>
<evidence type="ECO:0000256" key="2">
    <source>
        <dbReference type="ARBA" id="ARBA00012438"/>
    </source>
</evidence>
<evidence type="ECO:0000256" key="4">
    <source>
        <dbReference type="ARBA" id="ARBA00022679"/>
    </source>
</evidence>
<dbReference type="EMBL" id="SMSJ01000056">
    <property type="protein sequence ID" value="TDH59732.1"/>
    <property type="molecule type" value="Genomic_DNA"/>
</dbReference>
<dbReference type="InterPro" id="IPR013655">
    <property type="entry name" value="PAS_fold_3"/>
</dbReference>
<dbReference type="InterPro" id="IPR000700">
    <property type="entry name" value="PAS-assoc_C"/>
</dbReference>
<dbReference type="InterPro" id="IPR003594">
    <property type="entry name" value="HATPase_dom"/>
</dbReference>
<sequence length="1096" mass="119685">MTAANAPDKSVPAVSGRSTPWPPGDGEMVRRVRAHDWAATPLGPVEGWSGRLKLVIETVLASPGVSSLVFGIGRLLIYNDTAARLYGDRHPLAFGRPLPDVFPEGWATVAPLYARAFAGEVVQVAAQPLDTRGEGKATDVFDVTLMPVRDDAGEVTAVHMTGQEVSARLRVETALRESEERHRLAMQAVQGMVFDWDVASGRVERSEGLRGLLGFGPEEVEATDAWWGTRMHPDDRAARASLGDRVRTCAGDRFIAEARMRHRDGHWVDVLDSSLVIRGPDGRPTRVVGSSVDVTARKRAETALRESEERLRRVLETDAVAVLFFSQDGVLIDANDIFLRMSGWSREEVEAGRLHWRTMTPPEWVADSDAQMEAVVRTGRLGPYEKEYLRKDGSKAWMLFSGRDLGDGTIVEVAIDITGRKCTEAALRESEERLRQFGNASSDVLWIRDVDTLQWEYLTPAFEAIYGLGREEALRGDNLAGWAELILPEDREHALSSIKQVGQGRRMIFEYRIRRPSDGRVRWLRDTDFPIRDATGRVRRIGGVGQDVTALKEAEAALAGSEARLRTLVEGMPQLVWRSAPRGEWTWASSQWTAFTGLSEEASRGRGWLQALHPDDQAGALMAWDRVGEAGVFQVDYRLRHAESGAWRWFWTRGLPVRDTLGNGAVEWLGTSTDVDDRVRARDTLARAAEVLEARVAERTAELMASEESLRQSHKMEAVGQLTGGIAHDFNNMLQGVAGGVEMARRRVGAGRAEEAERYLQAARDAVDRAAGLTRRLLAFARRQRLEPRSVDVDALVAGMADLIRRAVGPGISLKLRLRDGAGSVQCDPNELENVLLNLCINARDAMPEGGQLVVGTEDCFLSALDVVGQEGLAPGGHVALSVSDTGQGIPPEVLKRVFEPFFTTKPQGQGTGLGLSQVWGFARQSGGLVRIESALGRGTTVRLLLPHNGQTASAEAPASPPPPPAPVAPGATVLLVDDEVTVRGPAAERLRELGFQVIEARDGPDALRVLVSSTQPDLLITDVGLPNGMNGRQVAEAARERTPNLPVLFITGYAGTALPPGVEVINKPFELDTLARRAQSILQARQQDLDDSPSA</sequence>
<dbReference type="SUPFAM" id="SSF52172">
    <property type="entry name" value="CheY-like"/>
    <property type="match status" value="1"/>
</dbReference>
<dbReference type="InterPro" id="IPR001610">
    <property type="entry name" value="PAC"/>
</dbReference>
<dbReference type="SUPFAM" id="SSF55874">
    <property type="entry name" value="ATPase domain of HSP90 chaperone/DNA topoisomerase II/histidine kinase"/>
    <property type="match status" value="1"/>
</dbReference>
<dbReference type="InterPro" id="IPR052162">
    <property type="entry name" value="Sensor_kinase/Photoreceptor"/>
</dbReference>
<dbReference type="CDD" id="cd00130">
    <property type="entry name" value="PAS"/>
    <property type="match status" value="4"/>
</dbReference>
<dbReference type="InterPro" id="IPR000014">
    <property type="entry name" value="PAS"/>
</dbReference>
<feature type="region of interest" description="Disordered" evidence="7">
    <location>
        <begin position="1"/>
        <end position="26"/>
    </location>
</feature>
<feature type="domain" description="Response regulatory" evidence="9">
    <location>
        <begin position="973"/>
        <end position="1083"/>
    </location>
</feature>
<dbReference type="PROSITE" id="PS50112">
    <property type="entry name" value="PAS"/>
    <property type="match status" value="4"/>
</dbReference>
<feature type="domain" description="PAC" evidence="11">
    <location>
        <begin position="254"/>
        <end position="306"/>
    </location>
</feature>
<dbReference type="Gene3D" id="1.10.287.130">
    <property type="match status" value="1"/>
</dbReference>
<dbReference type="FunFam" id="3.30.450.20:FF:000099">
    <property type="entry name" value="Sensory box sensor histidine kinase"/>
    <property type="match status" value="1"/>
</dbReference>
<dbReference type="SUPFAM" id="SSF47384">
    <property type="entry name" value="Homodimeric domain of signal transducing histidine kinase"/>
    <property type="match status" value="1"/>
</dbReference>
<keyword evidence="3 6" id="KW-0597">Phosphoprotein</keyword>
<dbReference type="RefSeq" id="WP_133291494.1">
    <property type="nucleotide sequence ID" value="NZ_SMSJ01000056.1"/>
</dbReference>
<dbReference type="PROSITE" id="PS50110">
    <property type="entry name" value="RESPONSE_REGULATORY"/>
    <property type="match status" value="1"/>
</dbReference>
<dbReference type="InterPro" id="IPR036097">
    <property type="entry name" value="HisK_dim/P_sf"/>
</dbReference>
<dbReference type="SMART" id="SM00091">
    <property type="entry name" value="PAS"/>
    <property type="match status" value="5"/>
</dbReference>
<dbReference type="NCBIfam" id="TIGR00229">
    <property type="entry name" value="sensory_box"/>
    <property type="match status" value="4"/>
</dbReference>
<dbReference type="Pfam" id="PF13426">
    <property type="entry name" value="PAS_9"/>
    <property type="match status" value="1"/>
</dbReference>
<evidence type="ECO:0000259" key="11">
    <source>
        <dbReference type="PROSITE" id="PS50113"/>
    </source>
</evidence>
<dbReference type="PROSITE" id="PS50109">
    <property type="entry name" value="HIS_KIN"/>
    <property type="match status" value="1"/>
</dbReference>
<dbReference type="InterPro" id="IPR004358">
    <property type="entry name" value="Sig_transdc_His_kin-like_C"/>
</dbReference>
<comment type="caution">
    <text evidence="12">The sequence shown here is derived from an EMBL/GenBank/DDBJ whole genome shotgun (WGS) entry which is preliminary data.</text>
</comment>
<dbReference type="InterPro" id="IPR035965">
    <property type="entry name" value="PAS-like_dom_sf"/>
</dbReference>
<protein>
    <recommendedName>
        <fullName evidence="2">histidine kinase</fullName>
        <ecNumber evidence="2">2.7.13.3</ecNumber>
    </recommendedName>
</protein>
<dbReference type="Pfam" id="PF02518">
    <property type="entry name" value="HATPase_c"/>
    <property type="match status" value="1"/>
</dbReference>
<dbReference type="PANTHER" id="PTHR43304">
    <property type="entry name" value="PHYTOCHROME-LIKE PROTEIN CPH1"/>
    <property type="match status" value="1"/>
</dbReference>
<dbReference type="Pfam" id="PF00512">
    <property type="entry name" value="HisKA"/>
    <property type="match status" value="1"/>
</dbReference>
<dbReference type="PANTHER" id="PTHR43304:SF1">
    <property type="entry name" value="PAC DOMAIN-CONTAINING PROTEIN"/>
    <property type="match status" value="1"/>
</dbReference>
<dbReference type="Pfam" id="PF08447">
    <property type="entry name" value="PAS_3"/>
    <property type="match status" value="3"/>
</dbReference>
<proteinExistence type="predicted"/>
<keyword evidence="13" id="KW-1185">Reference proteome</keyword>
<reference evidence="12 13" key="1">
    <citation type="journal article" date="2016" name="J. Microbiol.">
        <title>Dankookia rubra gen. nov., sp. nov., an alphaproteobacterium isolated from sediment of a shallow stream.</title>
        <authorList>
            <person name="Kim W.H."/>
            <person name="Kim D.H."/>
            <person name="Kang K."/>
            <person name="Ahn T.Y."/>
        </authorList>
    </citation>
    <scope>NUCLEOTIDE SEQUENCE [LARGE SCALE GENOMIC DNA]</scope>
    <source>
        <strain evidence="12 13">JCM30602</strain>
    </source>
</reference>
<evidence type="ECO:0000259" key="10">
    <source>
        <dbReference type="PROSITE" id="PS50112"/>
    </source>
</evidence>
<dbReference type="GO" id="GO:0000155">
    <property type="term" value="F:phosphorelay sensor kinase activity"/>
    <property type="evidence" value="ECO:0007669"/>
    <property type="project" value="InterPro"/>
</dbReference>
<dbReference type="SUPFAM" id="SSF55785">
    <property type="entry name" value="PYP-like sensor domain (PAS domain)"/>
    <property type="match status" value="5"/>
</dbReference>
<dbReference type="Gene3D" id="3.40.50.2300">
    <property type="match status" value="1"/>
</dbReference>
<evidence type="ECO:0000256" key="5">
    <source>
        <dbReference type="ARBA" id="ARBA00022777"/>
    </source>
</evidence>
<dbReference type="Proteomes" id="UP000295096">
    <property type="component" value="Unassembled WGS sequence"/>
</dbReference>
<dbReference type="SMART" id="SM00388">
    <property type="entry name" value="HisKA"/>
    <property type="match status" value="1"/>
</dbReference>
<feature type="modified residue" description="4-aspartylphosphate" evidence="6">
    <location>
        <position position="1023"/>
    </location>
</feature>
<feature type="domain" description="PAS" evidence="10">
    <location>
        <begin position="307"/>
        <end position="349"/>
    </location>
</feature>
<dbReference type="InterPro" id="IPR003661">
    <property type="entry name" value="HisK_dim/P_dom"/>
</dbReference>
<dbReference type="Pfam" id="PF08448">
    <property type="entry name" value="PAS_4"/>
    <property type="match status" value="1"/>
</dbReference>
<evidence type="ECO:0000256" key="3">
    <source>
        <dbReference type="ARBA" id="ARBA00022553"/>
    </source>
</evidence>
<dbReference type="InterPro" id="IPR011006">
    <property type="entry name" value="CheY-like_superfamily"/>
</dbReference>